<keyword evidence="2" id="KW-0479">Metal-binding</keyword>
<dbReference type="Pfam" id="PF00962">
    <property type="entry name" value="A_deaminase"/>
    <property type="match status" value="1"/>
</dbReference>
<reference evidence="6 7" key="1">
    <citation type="journal article" date="2024" name="Nat. Commun.">
        <title>Phylogenomics reveals the evolutionary origins of lichenization in chlorophyte algae.</title>
        <authorList>
            <person name="Puginier C."/>
            <person name="Libourel C."/>
            <person name="Otte J."/>
            <person name="Skaloud P."/>
            <person name="Haon M."/>
            <person name="Grisel S."/>
            <person name="Petersen M."/>
            <person name="Berrin J.G."/>
            <person name="Delaux P.M."/>
            <person name="Dal Grande F."/>
            <person name="Keller J."/>
        </authorList>
    </citation>
    <scope>NUCLEOTIDE SEQUENCE [LARGE SCALE GENOMIC DNA]</scope>
    <source>
        <strain evidence="6 7">SAG 2145</strain>
    </source>
</reference>
<evidence type="ECO:0000313" key="6">
    <source>
        <dbReference type="EMBL" id="KAK9815962.1"/>
    </source>
</evidence>
<evidence type="ECO:0000259" key="5">
    <source>
        <dbReference type="Pfam" id="PF00962"/>
    </source>
</evidence>
<dbReference type="GO" id="GO:0000034">
    <property type="term" value="F:adenine deaminase activity"/>
    <property type="evidence" value="ECO:0007669"/>
    <property type="project" value="TreeGrafter"/>
</dbReference>
<keyword evidence="7" id="KW-1185">Reference proteome</keyword>
<comment type="cofactor">
    <cofactor evidence="1">
        <name>Zn(2+)</name>
        <dbReference type="ChEBI" id="CHEBI:29105"/>
    </cofactor>
</comment>
<dbReference type="GO" id="GO:0005829">
    <property type="term" value="C:cytosol"/>
    <property type="evidence" value="ECO:0007669"/>
    <property type="project" value="TreeGrafter"/>
</dbReference>
<sequence length="216" mass="23959">MTSLCVPLLSTFQSRLSTHAQALPFKHLITAVGLDSAEIGWPPSQFKAVYARAAHEGFKLVAHAGEEGPPDNIWAAVKDLRVSRIDHGIRCLEDEKLIHHLRDTQIPLTVCPISNEKLKVYEGQLSQKLRQLLTCNLVITLNADDPAYFGGYECAQYMWMVEHAGLTADQVRQCARNSFRVAFMPESRKGLCMGLVDEAFKLASSQGLIPKEHSAS</sequence>
<dbReference type="InterPro" id="IPR032466">
    <property type="entry name" value="Metal_Hydrolase"/>
</dbReference>
<keyword evidence="3" id="KW-0378">Hydrolase</keyword>
<evidence type="ECO:0000313" key="7">
    <source>
        <dbReference type="Proteomes" id="UP001438707"/>
    </source>
</evidence>
<dbReference type="InterPro" id="IPR001365">
    <property type="entry name" value="A_deaminase_dom"/>
</dbReference>
<gene>
    <name evidence="6" type="ORF">WJX74_008023</name>
</gene>
<comment type="caution">
    <text evidence="6">The sequence shown here is derived from an EMBL/GenBank/DDBJ whole genome shotgun (WGS) entry which is preliminary data.</text>
</comment>
<dbReference type="PANTHER" id="PTHR43114:SF6">
    <property type="entry name" value="ADENINE DEAMINASE"/>
    <property type="match status" value="1"/>
</dbReference>
<dbReference type="GO" id="GO:0006146">
    <property type="term" value="P:adenine catabolic process"/>
    <property type="evidence" value="ECO:0007669"/>
    <property type="project" value="TreeGrafter"/>
</dbReference>
<organism evidence="6 7">
    <name type="scientific">Apatococcus lobatus</name>
    <dbReference type="NCBI Taxonomy" id="904363"/>
    <lineage>
        <taxon>Eukaryota</taxon>
        <taxon>Viridiplantae</taxon>
        <taxon>Chlorophyta</taxon>
        <taxon>core chlorophytes</taxon>
        <taxon>Trebouxiophyceae</taxon>
        <taxon>Chlorellales</taxon>
        <taxon>Chlorellaceae</taxon>
        <taxon>Apatococcus</taxon>
    </lineage>
</organism>
<dbReference type="Proteomes" id="UP001438707">
    <property type="component" value="Unassembled WGS sequence"/>
</dbReference>
<dbReference type="SUPFAM" id="SSF51556">
    <property type="entry name" value="Metallo-dependent hydrolases"/>
    <property type="match status" value="1"/>
</dbReference>
<keyword evidence="4" id="KW-0862">Zinc</keyword>
<evidence type="ECO:0000256" key="2">
    <source>
        <dbReference type="ARBA" id="ARBA00022723"/>
    </source>
</evidence>
<dbReference type="Gene3D" id="3.20.20.140">
    <property type="entry name" value="Metal-dependent hydrolases"/>
    <property type="match status" value="1"/>
</dbReference>
<dbReference type="GO" id="GO:0046872">
    <property type="term" value="F:metal ion binding"/>
    <property type="evidence" value="ECO:0007669"/>
    <property type="project" value="UniProtKB-KW"/>
</dbReference>
<feature type="domain" description="Adenosine deaminase" evidence="5">
    <location>
        <begin position="26"/>
        <end position="196"/>
    </location>
</feature>
<evidence type="ECO:0000256" key="3">
    <source>
        <dbReference type="ARBA" id="ARBA00022801"/>
    </source>
</evidence>
<dbReference type="AlphaFoldDB" id="A0AAW1Q511"/>
<dbReference type="EMBL" id="JALJOS010000112">
    <property type="protein sequence ID" value="KAK9815962.1"/>
    <property type="molecule type" value="Genomic_DNA"/>
</dbReference>
<dbReference type="GO" id="GO:0043103">
    <property type="term" value="P:hypoxanthine salvage"/>
    <property type="evidence" value="ECO:0007669"/>
    <property type="project" value="TreeGrafter"/>
</dbReference>
<protein>
    <recommendedName>
        <fullName evidence="5">Adenosine deaminase domain-containing protein</fullName>
    </recommendedName>
</protein>
<evidence type="ECO:0000256" key="4">
    <source>
        <dbReference type="ARBA" id="ARBA00022833"/>
    </source>
</evidence>
<name>A0AAW1Q511_9CHLO</name>
<accession>A0AAW1Q511</accession>
<dbReference type="InterPro" id="IPR006330">
    <property type="entry name" value="Ado/ade_deaminase"/>
</dbReference>
<evidence type="ECO:0000256" key="1">
    <source>
        <dbReference type="ARBA" id="ARBA00001947"/>
    </source>
</evidence>
<dbReference type="PANTHER" id="PTHR43114">
    <property type="entry name" value="ADENINE DEAMINASE"/>
    <property type="match status" value="1"/>
</dbReference>
<proteinExistence type="predicted"/>